<evidence type="ECO:0000313" key="2">
    <source>
        <dbReference type="EMBL" id="KAF5208243.1"/>
    </source>
</evidence>
<organism evidence="2 3">
    <name type="scientific">Thalictrum thalictroides</name>
    <name type="common">Rue-anemone</name>
    <name type="synonym">Anemone thalictroides</name>
    <dbReference type="NCBI Taxonomy" id="46969"/>
    <lineage>
        <taxon>Eukaryota</taxon>
        <taxon>Viridiplantae</taxon>
        <taxon>Streptophyta</taxon>
        <taxon>Embryophyta</taxon>
        <taxon>Tracheophyta</taxon>
        <taxon>Spermatophyta</taxon>
        <taxon>Magnoliopsida</taxon>
        <taxon>Ranunculales</taxon>
        <taxon>Ranunculaceae</taxon>
        <taxon>Thalictroideae</taxon>
        <taxon>Thalictrum</taxon>
    </lineage>
</organism>
<dbReference type="AlphaFoldDB" id="A0A7J6XFE5"/>
<evidence type="ECO:0000256" key="1">
    <source>
        <dbReference type="SAM" id="MobiDB-lite"/>
    </source>
</evidence>
<keyword evidence="3" id="KW-1185">Reference proteome</keyword>
<evidence type="ECO:0000313" key="3">
    <source>
        <dbReference type="Proteomes" id="UP000554482"/>
    </source>
</evidence>
<sequence>MEDKALAHDLHLHRVSYPAGSTDLGRCRRNNTPMHSCILLPALAIFYEISRNSSEIQGKLHSAPDRRTSPPGQRLLPTHASSQPSLPGLPLPPPDYPSTLDDQ</sequence>
<dbReference type="Proteomes" id="UP000554482">
    <property type="component" value="Unassembled WGS sequence"/>
</dbReference>
<protein>
    <submittedName>
        <fullName evidence="2">Uncharacterized protein</fullName>
    </submittedName>
</protein>
<gene>
    <name evidence="2" type="ORF">FRX31_002170</name>
</gene>
<dbReference type="EMBL" id="JABWDY010000260">
    <property type="protein sequence ID" value="KAF5208243.1"/>
    <property type="molecule type" value="Genomic_DNA"/>
</dbReference>
<reference evidence="2 3" key="1">
    <citation type="submission" date="2020-06" db="EMBL/GenBank/DDBJ databases">
        <title>Transcriptomic and genomic resources for Thalictrum thalictroides and T. hernandezii: Facilitating candidate gene discovery in an emerging model plant lineage.</title>
        <authorList>
            <person name="Arias T."/>
            <person name="Riano-Pachon D.M."/>
            <person name="Di Stilio V.S."/>
        </authorList>
    </citation>
    <scope>NUCLEOTIDE SEQUENCE [LARGE SCALE GENOMIC DNA]</scope>
    <source>
        <strain evidence="3">cv. WT478/WT964</strain>
        <tissue evidence="2">Leaves</tissue>
    </source>
</reference>
<name>A0A7J6XFE5_THATH</name>
<comment type="caution">
    <text evidence="2">The sequence shown here is derived from an EMBL/GenBank/DDBJ whole genome shotgun (WGS) entry which is preliminary data.</text>
</comment>
<feature type="region of interest" description="Disordered" evidence="1">
    <location>
        <begin position="57"/>
        <end position="103"/>
    </location>
</feature>
<proteinExistence type="predicted"/>
<feature type="compositionally biased region" description="Pro residues" evidence="1">
    <location>
        <begin position="87"/>
        <end position="96"/>
    </location>
</feature>
<accession>A0A7J6XFE5</accession>